<feature type="transmembrane region" description="Helical" evidence="1">
    <location>
        <begin position="702"/>
        <end position="728"/>
    </location>
</feature>
<feature type="transmembrane region" description="Helical" evidence="1">
    <location>
        <begin position="522"/>
        <end position="541"/>
    </location>
</feature>
<protein>
    <recommendedName>
        <fullName evidence="3">EamA domain-containing protein</fullName>
    </recommendedName>
</protein>
<feature type="transmembrane region" description="Helical" evidence="1">
    <location>
        <begin position="748"/>
        <end position="769"/>
    </location>
</feature>
<proteinExistence type="predicted"/>
<feature type="transmembrane region" description="Helical" evidence="1">
    <location>
        <begin position="804"/>
        <end position="822"/>
    </location>
</feature>
<evidence type="ECO:0000313" key="2">
    <source>
        <dbReference type="EMBL" id="ETW09094.1"/>
    </source>
</evidence>
<evidence type="ECO:0000256" key="1">
    <source>
        <dbReference type="SAM" id="Phobius"/>
    </source>
</evidence>
<accession>A0A024US04</accession>
<dbReference type="eggNOG" id="ENOG502RK9E">
    <property type="taxonomic scope" value="Eukaryota"/>
</dbReference>
<feature type="transmembrane region" description="Helical" evidence="1">
    <location>
        <begin position="553"/>
        <end position="573"/>
    </location>
</feature>
<dbReference type="GeneID" id="20078602"/>
<feature type="transmembrane region" description="Helical" evidence="1">
    <location>
        <begin position="593"/>
        <end position="617"/>
    </location>
</feature>
<dbReference type="PANTHER" id="PTHR22911:SF76">
    <property type="entry name" value="EAMA DOMAIN-CONTAINING PROTEIN"/>
    <property type="match status" value="1"/>
</dbReference>
<gene>
    <name evidence="2" type="ORF">H310_01552</name>
</gene>
<feature type="transmembrane region" description="Helical" evidence="1">
    <location>
        <begin position="676"/>
        <end position="695"/>
    </location>
</feature>
<keyword evidence="1" id="KW-1133">Transmembrane helix</keyword>
<dbReference type="PANTHER" id="PTHR22911">
    <property type="entry name" value="ACYL-MALONYL CONDENSING ENZYME-RELATED"/>
    <property type="match status" value="1"/>
</dbReference>
<feature type="transmembrane region" description="Helical" evidence="1">
    <location>
        <begin position="637"/>
        <end position="656"/>
    </location>
</feature>
<reference evidence="2" key="1">
    <citation type="submission" date="2013-12" db="EMBL/GenBank/DDBJ databases">
        <title>The Genome Sequence of Aphanomyces invadans NJM9701.</title>
        <authorList>
            <consortium name="The Broad Institute Genomics Platform"/>
            <person name="Russ C."/>
            <person name="Tyler B."/>
            <person name="van West P."/>
            <person name="Dieguez-Uribeondo J."/>
            <person name="Young S.K."/>
            <person name="Zeng Q."/>
            <person name="Gargeya S."/>
            <person name="Fitzgerald M."/>
            <person name="Abouelleil A."/>
            <person name="Alvarado L."/>
            <person name="Chapman S.B."/>
            <person name="Gainer-Dewar J."/>
            <person name="Goldberg J."/>
            <person name="Griggs A."/>
            <person name="Gujja S."/>
            <person name="Hansen M."/>
            <person name="Howarth C."/>
            <person name="Imamovic A."/>
            <person name="Ireland A."/>
            <person name="Larimer J."/>
            <person name="McCowan C."/>
            <person name="Murphy C."/>
            <person name="Pearson M."/>
            <person name="Poon T.W."/>
            <person name="Priest M."/>
            <person name="Roberts A."/>
            <person name="Saif S."/>
            <person name="Shea T."/>
            <person name="Sykes S."/>
            <person name="Wortman J."/>
            <person name="Nusbaum C."/>
            <person name="Birren B."/>
        </authorList>
    </citation>
    <scope>NUCLEOTIDE SEQUENCE [LARGE SCALE GENOMIC DNA]</scope>
    <source>
        <strain evidence="2">NJM9701</strain>
    </source>
</reference>
<keyword evidence="1" id="KW-0472">Membrane</keyword>
<sequence length="860" mass="92337">MQRSSGSTSKPPSSAYAVDLRRASKLARISYDELLAGIHTENATRMQGLFLEVDDNDDNNSTLADKRLDALLLTSTHTTAFGVSFGLQELAGKSILEHSLSQLLLAGIERVVVAVAAGSDTQLHLKQSSLFLRMHIVFLEVVPTVLESVPETVLAARHLFASPFLIHAADRVVDQALMKKFDAFHRTHNRVSLLVESDRAVSARMSPSTMRIKFTTSSAGSPSKLQVGRYIADYNGVDIGLYIVSPKVFMVLDSILQGVGTLSLAEALAFGFQRVHAMATQANSTDLWFGVDTQDQMVHSIEHDLVHRLSTLPPPTPVSTAPILVKRRASVVLAVEAKGESALPHTNIDMRRPSSRQSDTIEPFQGFVVDVPQLQLPQATPIPPYMQPLVTRDAATRHCVIANEISIARGGSAAGDEYRVAIPISAESAHPTAPLLRRLSPRKSAFLVRQDNGPNPSFLLAVPDGLSDDDDGTKLLANHPIRNTLRRLSALPSDVKEVALEAAVVGGMIDLQLTVRKQVPPIGYAILSGALLSVSSQGAALQALDTVSPLIKMVWRYFGSSVLFGGLAWFNYMDNGLPPALSWTTVRDTMLCSIAYVVFSATFIWALDHTSVGHAYIFSNSHSILLVVGKCMFGHPVAALEAAGALLGIAGGVITSVDHGTKTSTASPTTQHPPTLEGDVVAFVGAIGGVAYLILAKRLKEVLGVWLFCFGLFTLTWILLIPLLWAMHVDMTWNADPVVGFLGWTHHVGTEVLLVVVVSAFGTMGFITSMKYFPPLVVSVTMLLEPIVATVVCIAFGMATTPGWWTFVGGSAVLLGTLLVIISTSSTTEVSNVSDAMVVQAQDVDGRSAPSLQQYGTCSS</sequence>
<feature type="transmembrane region" description="Helical" evidence="1">
    <location>
        <begin position="776"/>
        <end position="798"/>
    </location>
</feature>
<name>A0A024US04_9STRA</name>
<dbReference type="AlphaFoldDB" id="A0A024US04"/>
<evidence type="ECO:0008006" key="3">
    <source>
        <dbReference type="Google" id="ProtNLM"/>
    </source>
</evidence>
<dbReference type="GO" id="GO:0016020">
    <property type="term" value="C:membrane"/>
    <property type="evidence" value="ECO:0007669"/>
    <property type="project" value="TreeGrafter"/>
</dbReference>
<organism evidence="2">
    <name type="scientific">Aphanomyces invadans</name>
    <dbReference type="NCBI Taxonomy" id="157072"/>
    <lineage>
        <taxon>Eukaryota</taxon>
        <taxon>Sar</taxon>
        <taxon>Stramenopiles</taxon>
        <taxon>Oomycota</taxon>
        <taxon>Saprolegniomycetes</taxon>
        <taxon>Saprolegniales</taxon>
        <taxon>Verrucalvaceae</taxon>
        <taxon>Aphanomyces</taxon>
    </lineage>
</organism>
<dbReference type="VEuPathDB" id="FungiDB:H310_01552"/>
<dbReference type="Gene3D" id="3.90.550.10">
    <property type="entry name" value="Spore Coat Polysaccharide Biosynthesis Protein SpsA, Chain A"/>
    <property type="match status" value="1"/>
</dbReference>
<keyword evidence="1" id="KW-0812">Transmembrane</keyword>
<dbReference type="InterPro" id="IPR029044">
    <property type="entry name" value="Nucleotide-diphossugar_trans"/>
</dbReference>
<dbReference type="OrthoDB" id="74158at2759"/>
<dbReference type="SUPFAM" id="SSF53448">
    <property type="entry name" value="Nucleotide-diphospho-sugar transferases"/>
    <property type="match status" value="1"/>
</dbReference>
<dbReference type="EMBL" id="KI913953">
    <property type="protein sequence ID" value="ETW09094.1"/>
    <property type="molecule type" value="Genomic_DNA"/>
</dbReference>
<dbReference type="RefSeq" id="XP_008862899.1">
    <property type="nucleotide sequence ID" value="XM_008864677.1"/>
</dbReference>